<evidence type="ECO:0000256" key="7">
    <source>
        <dbReference type="ARBA" id="ARBA00022723"/>
    </source>
</evidence>
<comment type="caution">
    <text evidence="15">The sequence shown here is derived from an EMBL/GenBank/DDBJ whole genome shotgun (WGS) entry which is preliminary data.</text>
</comment>
<comment type="subcellular location">
    <subcellularLocation>
        <location evidence="2">Cell membrane</location>
        <topology evidence="2">Multi-pass membrane protein</topology>
    </subcellularLocation>
</comment>
<dbReference type="PROSITE" id="PS51257">
    <property type="entry name" value="PROKAR_LIPOPROTEIN"/>
    <property type="match status" value="1"/>
</dbReference>
<dbReference type="InterPro" id="IPR052168">
    <property type="entry name" value="Cytochrome_b561_oxidase"/>
</dbReference>
<name>A0ABQ1I3L9_9ALTE</name>
<feature type="domain" description="Cytochrome b561 bacterial/Ni-hydrogenase" evidence="14">
    <location>
        <begin position="10"/>
        <end position="180"/>
    </location>
</feature>
<evidence type="ECO:0000256" key="9">
    <source>
        <dbReference type="ARBA" id="ARBA00022989"/>
    </source>
</evidence>
<keyword evidence="6 13" id="KW-0812">Transmembrane</keyword>
<evidence type="ECO:0000256" key="6">
    <source>
        <dbReference type="ARBA" id="ARBA00022692"/>
    </source>
</evidence>
<evidence type="ECO:0000256" key="8">
    <source>
        <dbReference type="ARBA" id="ARBA00022982"/>
    </source>
</evidence>
<dbReference type="SUPFAM" id="SSF81342">
    <property type="entry name" value="Transmembrane di-heme cytochromes"/>
    <property type="match status" value="1"/>
</dbReference>
<dbReference type="RefSeq" id="WP_055734153.1">
    <property type="nucleotide sequence ID" value="NZ_BMDY01000012.1"/>
</dbReference>
<keyword evidence="3" id="KW-0813">Transport</keyword>
<keyword evidence="7" id="KW-0479">Metal-binding</keyword>
<accession>A0ABQ1I3L9</accession>
<feature type="transmembrane region" description="Helical" evidence="13">
    <location>
        <begin position="12"/>
        <end position="35"/>
    </location>
</feature>
<gene>
    <name evidence="15" type="ORF">GCM10007414_21950</name>
</gene>
<evidence type="ECO:0000256" key="5">
    <source>
        <dbReference type="ARBA" id="ARBA00022617"/>
    </source>
</evidence>
<keyword evidence="11 13" id="KW-0472">Membrane</keyword>
<proteinExistence type="inferred from homology"/>
<keyword evidence="5" id="KW-0349">Heme</keyword>
<evidence type="ECO:0000256" key="3">
    <source>
        <dbReference type="ARBA" id="ARBA00022448"/>
    </source>
</evidence>
<feature type="transmembrane region" description="Helical" evidence="13">
    <location>
        <begin position="55"/>
        <end position="72"/>
    </location>
</feature>
<evidence type="ECO:0000256" key="12">
    <source>
        <dbReference type="ARBA" id="ARBA00037975"/>
    </source>
</evidence>
<feature type="transmembrane region" description="Helical" evidence="13">
    <location>
        <begin position="144"/>
        <end position="164"/>
    </location>
</feature>
<dbReference type="PANTHER" id="PTHR30529">
    <property type="entry name" value="CYTOCHROME B561"/>
    <property type="match status" value="1"/>
</dbReference>
<evidence type="ECO:0000256" key="13">
    <source>
        <dbReference type="SAM" id="Phobius"/>
    </source>
</evidence>
<organism evidence="15 16">
    <name type="scientific">Agarivorans gilvus</name>
    <dbReference type="NCBI Taxonomy" id="680279"/>
    <lineage>
        <taxon>Bacteria</taxon>
        <taxon>Pseudomonadati</taxon>
        <taxon>Pseudomonadota</taxon>
        <taxon>Gammaproteobacteria</taxon>
        <taxon>Alteromonadales</taxon>
        <taxon>Alteromonadaceae</taxon>
        <taxon>Agarivorans</taxon>
    </lineage>
</organism>
<sequence>MGIRNTEHGYGWLTIVLHWLVAGCVFGLFGLGLFMVDLNYYSSWYQTAPNIHKSVGILLFFTMLFRLFWRAINPKTASPANHKDWEKTGAKIGHFLLYGVLFCLMISGYFISTADGRSISVFAWFDVPASITHIQQQEEIAGDIHAFLAWSLMVLVAGHALAALKHHFIDKDSTLVRMLKSTK</sequence>
<feature type="transmembrane region" description="Helical" evidence="13">
    <location>
        <begin position="92"/>
        <end position="111"/>
    </location>
</feature>
<evidence type="ECO:0000256" key="1">
    <source>
        <dbReference type="ARBA" id="ARBA00001970"/>
    </source>
</evidence>
<keyword evidence="10" id="KW-0408">Iron</keyword>
<dbReference type="InterPro" id="IPR016174">
    <property type="entry name" value="Di-haem_cyt_TM"/>
</dbReference>
<evidence type="ECO:0000256" key="2">
    <source>
        <dbReference type="ARBA" id="ARBA00004651"/>
    </source>
</evidence>
<keyword evidence="4" id="KW-1003">Cell membrane</keyword>
<evidence type="ECO:0000256" key="11">
    <source>
        <dbReference type="ARBA" id="ARBA00023136"/>
    </source>
</evidence>
<keyword evidence="9 13" id="KW-1133">Transmembrane helix</keyword>
<keyword evidence="8" id="KW-0249">Electron transport</keyword>
<dbReference type="Gene3D" id="1.20.950.20">
    <property type="entry name" value="Transmembrane di-heme cytochromes, Chain C"/>
    <property type="match status" value="1"/>
</dbReference>
<comment type="similarity">
    <text evidence="12">Belongs to the cytochrome b561 family.</text>
</comment>
<evidence type="ECO:0000313" key="16">
    <source>
        <dbReference type="Proteomes" id="UP000651977"/>
    </source>
</evidence>
<reference evidence="16" key="1">
    <citation type="journal article" date="2019" name="Int. J. Syst. Evol. Microbiol.">
        <title>The Global Catalogue of Microorganisms (GCM) 10K type strain sequencing project: providing services to taxonomists for standard genome sequencing and annotation.</title>
        <authorList>
            <consortium name="The Broad Institute Genomics Platform"/>
            <consortium name="The Broad Institute Genome Sequencing Center for Infectious Disease"/>
            <person name="Wu L."/>
            <person name="Ma J."/>
        </authorList>
    </citation>
    <scope>NUCLEOTIDE SEQUENCE [LARGE SCALE GENOMIC DNA]</scope>
    <source>
        <strain evidence="16">CGMCC 1.10131</strain>
    </source>
</reference>
<dbReference type="EMBL" id="BMDY01000012">
    <property type="protein sequence ID" value="GGB08157.1"/>
    <property type="molecule type" value="Genomic_DNA"/>
</dbReference>
<dbReference type="Proteomes" id="UP000651977">
    <property type="component" value="Unassembled WGS sequence"/>
</dbReference>
<evidence type="ECO:0000256" key="4">
    <source>
        <dbReference type="ARBA" id="ARBA00022475"/>
    </source>
</evidence>
<dbReference type="PANTHER" id="PTHR30529:SF1">
    <property type="entry name" value="CYTOCHROME B561 HOMOLOG 2"/>
    <property type="match status" value="1"/>
</dbReference>
<keyword evidence="16" id="KW-1185">Reference proteome</keyword>
<dbReference type="InterPro" id="IPR011577">
    <property type="entry name" value="Cyt_b561_bac/Ni-Hgenase"/>
</dbReference>
<evidence type="ECO:0000259" key="14">
    <source>
        <dbReference type="Pfam" id="PF01292"/>
    </source>
</evidence>
<comment type="cofactor">
    <cofactor evidence="1">
        <name>heme b</name>
        <dbReference type="ChEBI" id="CHEBI:60344"/>
    </cofactor>
</comment>
<evidence type="ECO:0000256" key="10">
    <source>
        <dbReference type="ARBA" id="ARBA00023004"/>
    </source>
</evidence>
<dbReference type="Pfam" id="PF01292">
    <property type="entry name" value="Ni_hydr_CYTB"/>
    <property type="match status" value="1"/>
</dbReference>
<protein>
    <submittedName>
        <fullName evidence="15">Cytochrome b</fullName>
    </submittedName>
</protein>
<evidence type="ECO:0000313" key="15">
    <source>
        <dbReference type="EMBL" id="GGB08157.1"/>
    </source>
</evidence>